<evidence type="ECO:0000256" key="12">
    <source>
        <dbReference type="ARBA" id="ARBA00023237"/>
    </source>
</evidence>
<dbReference type="InterPro" id="IPR039426">
    <property type="entry name" value="TonB-dep_rcpt-like"/>
</dbReference>
<dbReference type="SUPFAM" id="SSF56935">
    <property type="entry name" value="Porins"/>
    <property type="match status" value="1"/>
</dbReference>
<evidence type="ECO:0000256" key="1">
    <source>
        <dbReference type="ARBA" id="ARBA00004571"/>
    </source>
</evidence>
<keyword evidence="10 14" id="KW-0798">TonB box</keyword>
<dbReference type="InterPro" id="IPR037066">
    <property type="entry name" value="Plug_dom_sf"/>
</dbReference>
<evidence type="ECO:0000256" key="4">
    <source>
        <dbReference type="ARBA" id="ARBA00022452"/>
    </source>
</evidence>
<dbReference type="InterPro" id="IPR010105">
    <property type="entry name" value="TonB_sidphr_rcpt"/>
</dbReference>
<keyword evidence="19" id="KW-0675">Receptor</keyword>
<keyword evidence="7 16" id="KW-0732">Signal</keyword>
<keyword evidence="5" id="KW-0410">Iron transport</keyword>
<evidence type="ECO:0000259" key="17">
    <source>
        <dbReference type="Pfam" id="PF00593"/>
    </source>
</evidence>
<organism evidence="19 20">
    <name type="scientific">Gloeobacter morelensis MG652769</name>
    <dbReference type="NCBI Taxonomy" id="2781736"/>
    <lineage>
        <taxon>Bacteria</taxon>
        <taxon>Bacillati</taxon>
        <taxon>Cyanobacteriota</taxon>
        <taxon>Cyanophyceae</taxon>
        <taxon>Gloeobacterales</taxon>
        <taxon>Gloeobacteraceae</taxon>
        <taxon>Gloeobacter</taxon>
        <taxon>Gloeobacter morelensis</taxon>
    </lineage>
</organism>
<keyword evidence="20" id="KW-1185">Reference proteome</keyword>
<keyword evidence="4 13" id="KW-1134">Transmembrane beta strand</keyword>
<feature type="domain" description="TonB-dependent receptor-like beta-barrel" evidence="17">
    <location>
        <begin position="279"/>
        <end position="719"/>
    </location>
</feature>
<evidence type="ECO:0000256" key="14">
    <source>
        <dbReference type="RuleBase" id="RU003357"/>
    </source>
</evidence>
<keyword evidence="6 13" id="KW-0812">Transmembrane</keyword>
<keyword evidence="12 13" id="KW-0998">Cell outer membrane</keyword>
<feature type="domain" description="TonB-dependent receptor plug" evidence="18">
    <location>
        <begin position="108"/>
        <end position="206"/>
    </location>
</feature>
<dbReference type="Gene3D" id="2.40.170.20">
    <property type="entry name" value="TonB-dependent receptor, beta-barrel domain"/>
    <property type="match status" value="1"/>
</dbReference>
<dbReference type="Gene3D" id="2.170.130.10">
    <property type="entry name" value="TonB-dependent receptor, plug domain"/>
    <property type="match status" value="1"/>
</dbReference>
<feature type="compositionally biased region" description="Low complexity" evidence="15">
    <location>
        <begin position="64"/>
        <end position="73"/>
    </location>
</feature>
<comment type="similarity">
    <text evidence="2 13 14">Belongs to the TonB-dependent receptor family.</text>
</comment>
<name>A0ABY3PM84_9CYAN</name>
<evidence type="ECO:0000256" key="11">
    <source>
        <dbReference type="ARBA" id="ARBA00023136"/>
    </source>
</evidence>
<keyword evidence="9" id="KW-0406">Ion transport</keyword>
<protein>
    <submittedName>
        <fullName evidence="19">TonB-dependent siderophore receptor</fullName>
    </submittedName>
</protein>
<evidence type="ECO:0000313" key="19">
    <source>
        <dbReference type="EMBL" id="UFP94778.1"/>
    </source>
</evidence>
<dbReference type="InterPro" id="IPR036942">
    <property type="entry name" value="Beta-barrel_TonB_sf"/>
</dbReference>
<dbReference type="Proteomes" id="UP001054846">
    <property type="component" value="Chromosome"/>
</dbReference>
<evidence type="ECO:0000256" key="16">
    <source>
        <dbReference type="SAM" id="SignalP"/>
    </source>
</evidence>
<dbReference type="CDD" id="cd01347">
    <property type="entry name" value="ligand_gated_channel"/>
    <property type="match status" value="1"/>
</dbReference>
<evidence type="ECO:0000313" key="20">
    <source>
        <dbReference type="Proteomes" id="UP001054846"/>
    </source>
</evidence>
<evidence type="ECO:0000256" key="3">
    <source>
        <dbReference type="ARBA" id="ARBA00022448"/>
    </source>
</evidence>
<dbReference type="PROSITE" id="PS52016">
    <property type="entry name" value="TONB_DEPENDENT_REC_3"/>
    <property type="match status" value="1"/>
</dbReference>
<keyword evidence="8" id="KW-0408">Iron</keyword>
<dbReference type="InterPro" id="IPR000531">
    <property type="entry name" value="Beta-barrel_TonB"/>
</dbReference>
<evidence type="ECO:0000256" key="5">
    <source>
        <dbReference type="ARBA" id="ARBA00022496"/>
    </source>
</evidence>
<accession>A0ABY3PM84</accession>
<dbReference type="NCBIfam" id="TIGR01783">
    <property type="entry name" value="TonB-siderophor"/>
    <property type="match status" value="1"/>
</dbReference>
<feature type="signal peptide" evidence="16">
    <location>
        <begin position="1"/>
        <end position="22"/>
    </location>
</feature>
<evidence type="ECO:0000256" key="2">
    <source>
        <dbReference type="ARBA" id="ARBA00009810"/>
    </source>
</evidence>
<dbReference type="EMBL" id="CP063845">
    <property type="protein sequence ID" value="UFP94778.1"/>
    <property type="molecule type" value="Genomic_DNA"/>
</dbReference>
<evidence type="ECO:0000256" key="6">
    <source>
        <dbReference type="ARBA" id="ARBA00022692"/>
    </source>
</evidence>
<evidence type="ECO:0000256" key="13">
    <source>
        <dbReference type="PROSITE-ProRule" id="PRU01360"/>
    </source>
</evidence>
<feature type="chain" id="PRO_5046603656" evidence="16">
    <location>
        <begin position="23"/>
        <end position="750"/>
    </location>
</feature>
<dbReference type="PROSITE" id="PS51257">
    <property type="entry name" value="PROKAR_LIPOPROTEIN"/>
    <property type="match status" value="1"/>
</dbReference>
<keyword evidence="11 13" id="KW-0472">Membrane</keyword>
<evidence type="ECO:0000256" key="10">
    <source>
        <dbReference type="ARBA" id="ARBA00023077"/>
    </source>
</evidence>
<dbReference type="Pfam" id="PF07715">
    <property type="entry name" value="Plug"/>
    <property type="match status" value="1"/>
</dbReference>
<dbReference type="RefSeq" id="WP_230841837.1">
    <property type="nucleotide sequence ID" value="NZ_CP063845.1"/>
</dbReference>
<evidence type="ECO:0000256" key="7">
    <source>
        <dbReference type="ARBA" id="ARBA00022729"/>
    </source>
</evidence>
<sequence>MRSFLDCFFLGHLALATLPSLAACAPAAALPATGSAAALVRKADLERSAVGARGLLVGELAQAPPAATPAAPSQNPPEEDPSELDEVTVVGRYLRKDATTATKTDTPLIDIPQSIQVIPRQLLEDQKIIQFNDALKTVSGVFNANPSFAPFSTFSIRGFNTNNIYRNGFRDGVNSLAGFDVASIERIEVLKGPGSVLYGQGELSGIINVETKRPQPKAAYAATFDAGNYGLFRSSLDFTGPLTADKALLYRLNLVYQNSKSFIDFFQANRWLVAPAFTWRIGSNTTFDIEGEFYNASQPSTFGLPALGTVLPNPNGQIPPGRFVGESLLDNYSSSAYRFSYRLDHRFSPNWSLRHGFSSSHQRTQATQTIPFELFPDGRTLFRVLTGTTAPDGYTFWRDSNIVDTYVVGNFRTGPVDHKLVLGFDASWFYDATRQFYGALVAPLDLFNPVYAPTRGPTILEANNYSSPSSYGIYIQDQLSFSENLKLLLGVRYDNATQRTTDVLSGIATNQNFDAFSPRVGLVWKPIAQLAVYGSFSRSFRPVLGTNLAGVPFVPERGEQFEGGLKADLLDGKLFTTLAYFDLTRQNVLTPDPTNPLFSLQTGEQNSRGVEFDITGEPLPGWNLTAAYAYIDARITRDTQFAAGNRLNTAPRHSASLWSTYQLQESSLKGLGVGLGLFYVGAQTGDLANTFTLPSYLRTDASLFYRADNVRYAFNFRNLFNVAYYEGAASPLDVIVGTPFTVIGSISVEF</sequence>
<evidence type="ECO:0000259" key="18">
    <source>
        <dbReference type="Pfam" id="PF07715"/>
    </source>
</evidence>
<dbReference type="InterPro" id="IPR012910">
    <property type="entry name" value="Plug_dom"/>
</dbReference>
<dbReference type="PANTHER" id="PTHR32552">
    <property type="entry name" value="FERRICHROME IRON RECEPTOR-RELATED"/>
    <property type="match status" value="1"/>
</dbReference>
<gene>
    <name evidence="19" type="ORF">ISF26_00535</name>
</gene>
<keyword evidence="3 13" id="KW-0813">Transport</keyword>
<reference evidence="19 20" key="1">
    <citation type="journal article" date="2021" name="Genome Biol. Evol.">
        <title>Complete Genome Sequencing of a Novel Gloeobacter Species from a Waterfall Cave in Mexico.</title>
        <authorList>
            <person name="Saw J.H."/>
            <person name="Cardona T."/>
            <person name="Montejano G."/>
        </authorList>
    </citation>
    <scope>NUCLEOTIDE SEQUENCE [LARGE SCALE GENOMIC DNA]</scope>
    <source>
        <strain evidence="19">MG652769</strain>
    </source>
</reference>
<dbReference type="Pfam" id="PF00593">
    <property type="entry name" value="TonB_dep_Rec_b-barrel"/>
    <property type="match status" value="1"/>
</dbReference>
<dbReference type="PANTHER" id="PTHR32552:SF68">
    <property type="entry name" value="FERRICHROME OUTER MEMBRANE TRANSPORTER_PHAGE RECEPTOR"/>
    <property type="match status" value="1"/>
</dbReference>
<comment type="subcellular location">
    <subcellularLocation>
        <location evidence="1 13">Cell outer membrane</location>
        <topology evidence="1 13">Multi-pass membrane protein</topology>
    </subcellularLocation>
</comment>
<feature type="region of interest" description="Disordered" evidence="15">
    <location>
        <begin position="64"/>
        <end position="84"/>
    </location>
</feature>
<evidence type="ECO:0000256" key="9">
    <source>
        <dbReference type="ARBA" id="ARBA00023065"/>
    </source>
</evidence>
<evidence type="ECO:0000256" key="15">
    <source>
        <dbReference type="SAM" id="MobiDB-lite"/>
    </source>
</evidence>
<proteinExistence type="inferred from homology"/>
<evidence type="ECO:0000256" key="8">
    <source>
        <dbReference type="ARBA" id="ARBA00023004"/>
    </source>
</evidence>